<feature type="domain" description="Autotransporter" evidence="1">
    <location>
        <begin position="940"/>
        <end position="1213"/>
    </location>
</feature>
<organism evidence="2 3">
    <name type="scientific">Ereboglobus luteus</name>
    <dbReference type="NCBI Taxonomy" id="1796921"/>
    <lineage>
        <taxon>Bacteria</taxon>
        <taxon>Pseudomonadati</taxon>
        <taxon>Verrucomicrobiota</taxon>
        <taxon>Opitutia</taxon>
        <taxon>Opitutales</taxon>
        <taxon>Opitutaceae</taxon>
        <taxon>Ereboglobus</taxon>
    </lineage>
</organism>
<protein>
    <recommendedName>
        <fullName evidence="1">Autotransporter domain-containing protein</fullName>
    </recommendedName>
</protein>
<dbReference type="Pfam" id="PF03797">
    <property type="entry name" value="Autotransporter"/>
    <property type="match status" value="1"/>
</dbReference>
<dbReference type="InterPro" id="IPR011050">
    <property type="entry name" value="Pectin_lyase_fold/virulence"/>
</dbReference>
<dbReference type="EMBL" id="CP023004">
    <property type="protein sequence ID" value="AWI09378.1"/>
    <property type="molecule type" value="Genomic_DNA"/>
</dbReference>
<keyword evidence="3" id="KW-1185">Reference proteome</keyword>
<evidence type="ECO:0000313" key="3">
    <source>
        <dbReference type="Proteomes" id="UP000244896"/>
    </source>
</evidence>
<dbReference type="SUPFAM" id="SSF51126">
    <property type="entry name" value="Pectin lyase-like"/>
    <property type="match status" value="1"/>
</dbReference>
<dbReference type="AlphaFoldDB" id="A0A2U8E3C5"/>
<name>A0A2U8E3C5_9BACT</name>
<dbReference type="OrthoDB" id="9816823at2"/>
<dbReference type="PROSITE" id="PS51208">
    <property type="entry name" value="AUTOTRANSPORTER"/>
    <property type="match status" value="1"/>
</dbReference>
<dbReference type="KEGG" id="elut:CKA38_09085"/>
<proteinExistence type="predicted"/>
<dbReference type="InterPro" id="IPR036709">
    <property type="entry name" value="Autotransporte_beta_dom_sf"/>
</dbReference>
<dbReference type="Proteomes" id="UP000244896">
    <property type="component" value="Chromosome"/>
</dbReference>
<dbReference type="InterPro" id="IPR006315">
    <property type="entry name" value="OM_autotransptr_brl_dom"/>
</dbReference>
<dbReference type="SMART" id="SM00869">
    <property type="entry name" value="Autotransporter"/>
    <property type="match status" value="1"/>
</dbReference>
<dbReference type="NCBIfam" id="TIGR01414">
    <property type="entry name" value="autotrans_barl"/>
    <property type="match status" value="1"/>
</dbReference>
<sequence>MNTHAHEDAVIQIENGIHSPLRQFAVPEKTQNASSLKSKLTAFAVFLSLAILSPSIFSQSTETVGSISGTPLVPDIDGTYYYQGFDAANNRYVYIAPFSITDIDTGVVTTTGTYYYVDTAGVSTIGGAAGYPVSSPYRAIVSNGKNTSTFQFINSHAGLHTVDDSGTSYAVRSGTWYANDTTFTLNGDEGDADGSGIWLVGYTGTTIHPVAFSGTNITVDATVGSNSSRQAISVRSGASIYLYSSTISKTVTASGDGSETVYMVANQEGAGSSATFYGKDLTIVTSGQALEAFNQGNGNTSVELYDTTISSTIGGANANTQVFNLNDQQSQGGAHFYGENLTIEVTNTSNMAIRTFAFGYGANSITLKDSTVTTGGGKGAVFRWKTAEGTGGNAGGNEAMADGFTSKVFLENTNVTANGDYAPIFQQTGRLGWAEVTGGTLTTTGIGSPIIRLAGANDARDESKFTGIFKGVVMEAQNSSAIDLDMSIKDTANYGEDGGGVGKEVTTLITSTWDLIFVSSTLTGTSAARMATAGAINSPYSTWVNMNVFDSTINGCIEMLAGGSIDAMAETTGASLVVQGTNSVFTGGFFITGTEGARKVHLARFDLTDSTFTGDITATNRGESVFNFVRTPLTGDIVLSGSTNTYLDFIDSSITGGVYIEGTATLRNRPGLDLHNRRAVLKNSAITDGFTLAGASTVDLTFVGADSVVSGGITATDTATGVFRFEESSSLNGGVTLSGSSSVFIVLSSVDQFTGDLVVRDRATLALSTFANTPIYLNRGLTLGGIWRIPGKTTLEGSLDITSSLGTISIANASHDSLILANGLTGNGRLAIESFDSATIGGSEIRVIYDQTGNFAPDALILAHPVDYGLFAYDLENRPDGAYLVGGLDSGSYGAGGAAVFNTQALVVEEWYAALAPINYRLNQLRENNRGVLTGEDSPSSGDSGSFWFQSRFNYTRVDLDGSSRDFTSRAVGLTAGGDARWDYDTSTVSTGIFADTSLTGRDFIGTGDGHTTSAGAGAYVHYQHRTGVFVSAIARFDIYEHSLNNNDPTNDLSGDYHSQAGGVAIDIGWRFNLGDDSGWWFEPAYQIALAKFPSVSYTTKSNREDNNIVDIDIADARATQNLFRFAFGRALGKRWSIRGHVLAATIDASGGEFTARGVDKADFTIAEDRAEVSLGVSWLVGRAGRLNLDLSYTEADAYDRPCSVYFGYSHRW</sequence>
<evidence type="ECO:0000259" key="1">
    <source>
        <dbReference type="PROSITE" id="PS51208"/>
    </source>
</evidence>
<dbReference type="RefSeq" id="WP_108825188.1">
    <property type="nucleotide sequence ID" value="NZ_CP023004.1"/>
</dbReference>
<gene>
    <name evidence="2" type="ORF">CKA38_09085</name>
</gene>
<reference evidence="2 3" key="1">
    <citation type="journal article" date="2018" name="Syst. Appl. Microbiol.">
        <title>Ereboglobus luteus gen. nov. sp. nov. from cockroach guts, and new insights into the oxygen relationship of the genera Opitutus and Didymococcus (Verrucomicrobia: Opitutaceae).</title>
        <authorList>
            <person name="Tegtmeier D."/>
            <person name="Belitz A."/>
            <person name="Radek R."/>
            <person name="Heimerl T."/>
            <person name="Brune A."/>
        </authorList>
    </citation>
    <scope>NUCLEOTIDE SEQUENCE [LARGE SCALE GENOMIC DNA]</scope>
    <source>
        <strain evidence="2 3">Ho45</strain>
    </source>
</reference>
<evidence type="ECO:0000313" key="2">
    <source>
        <dbReference type="EMBL" id="AWI09378.1"/>
    </source>
</evidence>
<dbReference type="Gene3D" id="2.40.128.130">
    <property type="entry name" value="Autotransporter beta-domain"/>
    <property type="match status" value="1"/>
</dbReference>
<accession>A0A2U8E3C5</accession>
<dbReference type="GO" id="GO:0019867">
    <property type="term" value="C:outer membrane"/>
    <property type="evidence" value="ECO:0007669"/>
    <property type="project" value="InterPro"/>
</dbReference>
<dbReference type="InterPro" id="IPR005546">
    <property type="entry name" value="Autotransporte_beta"/>
</dbReference>
<dbReference type="SUPFAM" id="SSF103515">
    <property type="entry name" value="Autotransporter"/>
    <property type="match status" value="1"/>
</dbReference>